<feature type="domain" description="Wall-associated receptor kinase galacturonan-binding" evidence="7">
    <location>
        <begin position="29"/>
        <end position="100"/>
    </location>
</feature>
<dbReference type="Pfam" id="PF13947">
    <property type="entry name" value="GUB_WAK_bind"/>
    <property type="match status" value="1"/>
</dbReference>
<dbReference type="STRING" id="93759.A0A1R3JCT4"/>
<evidence type="ECO:0000313" key="8">
    <source>
        <dbReference type="EMBL" id="OMO92629.1"/>
    </source>
</evidence>
<keyword evidence="9" id="KW-1185">Reference proteome</keyword>
<dbReference type="GO" id="GO:0030247">
    <property type="term" value="F:polysaccharide binding"/>
    <property type="evidence" value="ECO:0007669"/>
    <property type="project" value="InterPro"/>
</dbReference>
<dbReference type="GO" id="GO:0016020">
    <property type="term" value="C:membrane"/>
    <property type="evidence" value="ECO:0007669"/>
    <property type="project" value="UniProtKB-SubCell"/>
</dbReference>
<reference evidence="9" key="1">
    <citation type="submission" date="2013-09" db="EMBL/GenBank/DDBJ databases">
        <title>Corchorus olitorius genome sequencing.</title>
        <authorList>
            <person name="Alam M."/>
            <person name="Haque M.S."/>
            <person name="Islam M.S."/>
            <person name="Emdad E.M."/>
            <person name="Islam M.M."/>
            <person name="Ahmed B."/>
            <person name="Halim A."/>
            <person name="Hossen Q.M.M."/>
            <person name="Hossain M.Z."/>
            <person name="Ahmed R."/>
            <person name="Khan M.M."/>
            <person name="Islam R."/>
            <person name="Rashid M.M."/>
            <person name="Khan S.A."/>
            <person name="Rahman M.S."/>
            <person name="Alam M."/>
            <person name="Yahiya A.S."/>
            <person name="Khan M.S."/>
            <person name="Azam M.S."/>
            <person name="Haque T."/>
            <person name="Lashkar M.Z.H."/>
            <person name="Akhand A.I."/>
            <person name="Morshed G."/>
            <person name="Roy S."/>
            <person name="Uddin K.S."/>
            <person name="Rabeya T."/>
            <person name="Hossain A.S."/>
            <person name="Chowdhury A."/>
            <person name="Snigdha A.R."/>
            <person name="Mortoza M.S."/>
            <person name="Matin S.A."/>
            <person name="Hoque S.M.E."/>
            <person name="Islam M.K."/>
            <person name="Roy D.K."/>
            <person name="Haider R."/>
            <person name="Moosa M.M."/>
            <person name="Elias S.M."/>
            <person name="Hasan A.M."/>
            <person name="Jahan S."/>
            <person name="Shafiuddin M."/>
            <person name="Mahmood N."/>
            <person name="Shommy N.S."/>
        </authorList>
    </citation>
    <scope>NUCLEOTIDE SEQUENCE [LARGE SCALE GENOMIC DNA]</scope>
    <source>
        <strain evidence="9">cv. O-4</strain>
    </source>
</reference>
<feature type="chain" id="PRO_5013091167" description="Wall-associated receptor kinase galacturonan-binding domain-containing protein" evidence="6">
    <location>
        <begin position="20"/>
        <end position="247"/>
    </location>
</feature>
<evidence type="ECO:0000256" key="2">
    <source>
        <dbReference type="ARBA" id="ARBA00022692"/>
    </source>
</evidence>
<keyword evidence="4" id="KW-1133">Transmembrane helix</keyword>
<evidence type="ECO:0000259" key="7">
    <source>
        <dbReference type="Pfam" id="PF13947"/>
    </source>
</evidence>
<organism evidence="8 9">
    <name type="scientific">Corchorus olitorius</name>
    <dbReference type="NCBI Taxonomy" id="93759"/>
    <lineage>
        <taxon>Eukaryota</taxon>
        <taxon>Viridiplantae</taxon>
        <taxon>Streptophyta</taxon>
        <taxon>Embryophyta</taxon>
        <taxon>Tracheophyta</taxon>
        <taxon>Spermatophyta</taxon>
        <taxon>Magnoliopsida</taxon>
        <taxon>eudicotyledons</taxon>
        <taxon>Gunneridae</taxon>
        <taxon>Pentapetalae</taxon>
        <taxon>rosids</taxon>
        <taxon>malvids</taxon>
        <taxon>Malvales</taxon>
        <taxon>Malvaceae</taxon>
        <taxon>Grewioideae</taxon>
        <taxon>Apeibeae</taxon>
        <taxon>Corchorus</taxon>
    </lineage>
</organism>
<dbReference type="PANTHER" id="PTHR33138">
    <property type="entry name" value="OS01G0690200 PROTEIN"/>
    <property type="match status" value="1"/>
</dbReference>
<evidence type="ECO:0000256" key="3">
    <source>
        <dbReference type="ARBA" id="ARBA00022729"/>
    </source>
</evidence>
<evidence type="ECO:0000256" key="1">
    <source>
        <dbReference type="ARBA" id="ARBA00004167"/>
    </source>
</evidence>
<dbReference type="EMBL" id="AWUE01016341">
    <property type="protein sequence ID" value="OMO92629.1"/>
    <property type="molecule type" value="Genomic_DNA"/>
</dbReference>
<accession>A0A1R3JCT4</accession>
<protein>
    <recommendedName>
        <fullName evidence="7">Wall-associated receptor kinase galacturonan-binding domain-containing protein</fullName>
    </recommendedName>
</protein>
<dbReference type="OrthoDB" id="1146903at2759"/>
<gene>
    <name evidence="8" type="ORF">COLO4_17434</name>
</gene>
<name>A0A1R3JCT4_9ROSI</name>
<proteinExistence type="predicted"/>
<evidence type="ECO:0000256" key="5">
    <source>
        <dbReference type="ARBA" id="ARBA00023136"/>
    </source>
</evidence>
<comment type="caution">
    <text evidence="8">The sequence shown here is derived from an EMBL/GenBank/DDBJ whole genome shotgun (WGS) entry which is preliminary data.</text>
</comment>
<evidence type="ECO:0000256" key="4">
    <source>
        <dbReference type="ARBA" id="ARBA00022989"/>
    </source>
</evidence>
<dbReference type="PANTHER" id="PTHR33138:SF30">
    <property type="entry name" value="LEAF RUST 10 DISEASE-RESISTANCE LOCUS RECEPTOR-LIKE PROTEIN KINASE-LIKE 2.7"/>
    <property type="match status" value="1"/>
</dbReference>
<keyword evidence="5" id="KW-0472">Membrane</keyword>
<sequence length="247" mass="28332">MAALAFLFLILIIPNACLAATSLLENKDCSQSSVCGNLTIHFPFRLKTQPKCNNTDFRAELECDNHNRTVLVIPMYYRYHDIYEVYHVKEISYSDYWMRLTYPSLDDGDNCALPRTLTDPFSTPSVNYDTCGDVIPDLHTYSDDYLKNYLVNCSRPIKSPFYVNASRCTNTGSSSYFYFLDGRGTPYHEFSQFCTVIDGIRVQADNITALSTSDIYELLLMGFEVSWDIFTYTTCDKPSISQIIHWV</sequence>
<evidence type="ECO:0000256" key="6">
    <source>
        <dbReference type="SAM" id="SignalP"/>
    </source>
</evidence>
<dbReference type="Proteomes" id="UP000187203">
    <property type="component" value="Unassembled WGS sequence"/>
</dbReference>
<evidence type="ECO:0000313" key="9">
    <source>
        <dbReference type="Proteomes" id="UP000187203"/>
    </source>
</evidence>
<keyword evidence="3 6" id="KW-0732">Signal</keyword>
<keyword evidence="2" id="KW-0812">Transmembrane</keyword>
<feature type="signal peptide" evidence="6">
    <location>
        <begin position="1"/>
        <end position="19"/>
    </location>
</feature>
<comment type="subcellular location">
    <subcellularLocation>
        <location evidence="1">Membrane</location>
        <topology evidence="1">Single-pass membrane protein</topology>
    </subcellularLocation>
</comment>
<dbReference type="InterPro" id="IPR025287">
    <property type="entry name" value="WAK_GUB"/>
</dbReference>
<dbReference type="AlphaFoldDB" id="A0A1R3JCT4"/>